<protein>
    <submittedName>
        <fullName evidence="1">Uncharacterized protein</fullName>
    </submittedName>
</protein>
<evidence type="ECO:0000313" key="1">
    <source>
        <dbReference type="EMBL" id="KKD01363.1"/>
    </source>
</evidence>
<dbReference type="EMBL" id="JWYV01000001">
    <property type="protein sequence ID" value="KKD01363.1"/>
    <property type="molecule type" value="Genomic_DNA"/>
</dbReference>
<proteinExistence type="predicted"/>
<dbReference type="AlphaFoldDB" id="A0A0F5VH25"/>
<gene>
    <name evidence="1" type="ORF">KY46_00575</name>
</gene>
<reference evidence="1 2" key="1">
    <citation type="submission" date="2014-12" db="EMBL/GenBank/DDBJ databases">
        <title>Mercury Reductase activity and rhizosphere competence traits in the genome of root associated Photobacterium halotolerans MELD1.</title>
        <authorList>
            <person name="Mathew D.C."/>
            <person name="Huang C.-C."/>
        </authorList>
    </citation>
    <scope>NUCLEOTIDE SEQUENCE [LARGE SCALE GENOMIC DNA]</scope>
    <source>
        <strain evidence="1 2">MELD1</strain>
    </source>
</reference>
<sequence>MQKLANFKSFGFGKLYLQAGKWLLKQILTGKNCYRMNNIMFVGKAAQKRLFQARYCIIRKQEYITALVVRLPYFILSKNTIQGVAGRVLMRLFIPIQFDI</sequence>
<organism evidence="1 2">
    <name type="scientific">Photobacterium halotolerans</name>
    <dbReference type="NCBI Taxonomy" id="265726"/>
    <lineage>
        <taxon>Bacteria</taxon>
        <taxon>Pseudomonadati</taxon>
        <taxon>Pseudomonadota</taxon>
        <taxon>Gammaproteobacteria</taxon>
        <taxon>Vibrionales</taxon>
        <taxon>Vibrionaceae</taxon>
        <taxon>Photobacterium</taxon>
    </lineage>
</organism>
<name>A0A0F5VH25_9GAMM</name>
<comment type="caution">
    <text evidence="1">The sequence shown here is derived from an EMBL/GenBank/DDBJ whole genome shotgun (WGS) entry which is preliminary data.</text>
</comment>
<evidence type="ECO:0000313" key="2">
    <source>
        <dbReference type="Proteomes" id="UP000033633"/>
    </source>
</evidence>
<accession>A0A0F5VH25</accession>
<dbReference type="Proteomes" id="UP000033633">
    <property type="component" value="Unassembled WGS sequence"/>
</dbReference>
<keyword evidence="2" id="KW-1185">Reference proteome</keyword>